<protein>
    <recommendedName>
        <fullName evidence="2">Putative plant transposon protein domain-containing protein</fullName>
    </recommendedName>
</protein>
<name>A0A151U816_CAJCA</name>
<evidence type="ECO:0000313" key="4">
    <source>
        <dbReference type="Proteomes" id="UP000075243"/>
    </source>
</evidence>
<evidence type="ECO:0000259" key="2">
    <source>
        <dbReference type="Pfam" id="PF20167"/>
    </source>
</evidence>
<evidence type="ECO:0000256" key="1">
    <source>
        <dbReference type="SAM" id="MobiDB-lite"/>
    </source>
</evidence>
<dbReference type="Pfam" id="PF20167">
    <property type="entry name" value="Transposase_32"/>
    <property type="match status" value="1"/>
</dbReference>
<proteinExistence type="predicted"/>
<evidence type="ECO:0000313" key="3">
    <source>
        <dbReference type="EMBL" id="KYP75466.1"/>
    </source>
</evidence>
<feature type="region of interest" description="Disordered" evidence="1">
    <location>
        <begin position="1"/>
        <end position="25"/>
    </location>
</feature>
<keyword evidence="4" id="KW-1185">Reference proteome</keyword>
<sequence length="237" mass="27306">MASSSKRPRSDQPGLPPRKPSRPYSRQFLTKHNETYFATVSSRKFILERRVELEDDEAPEFQNELTRRHWDKLGSYPLPANIAVVKEFYANALRPEEAIVPYTSYVRGVRVPFDAHTINKFLGTTLRPDEQCEYGQFEGGAIAVEVAEATMCMPGTSFHRNRAQQPLHVKRRDLLPVARIWSALIHANILPCSHVSDLHWSRAMLMHCIMTGRTVDIGFIMFIYDLDIKSSKCYFIY</sequence>
<dbReference type="AlphaFoldDB" id="A0A151U816"/>
<dbReference type="OMA" id="NETYFAT"/>
<feature type="domain" description="Putative plant transposon protein" evidence="2">
    <location>
        <begin position="67"/>
        <end position="221"/>
    </location>
</feature>
<accession>A0A151U816</accession>
<reference evidence="3 4" key="1">
    <citation type="journal article" date="2012" name="Nat. Biotechnol.">
        <title>Draft genome sequence of pigeonpea (Cajanus cajan), an orphan legume crop of resource-poor farmers.</title>
        <authorList>
            <person name="Varshney R.K."/>
            <person name="Chen W."/>
            <person name="Li Y."/>
            <person name="Bharti A.K."/>
            <person name="Saxena R.K."/>
            <person name="Schlueter J.A."/>
            <person name="Donoghue M.T."/>
            <person name="Azam S."/>
            <person name="Fan G."/>
            <person name="Whaley A.M."/>
            <person name="Farmer A.D."/>
            <person name="Sheridan J."/>
            <person name="Iwata A."/>
            <person name="Tuteja R."/>
            <person name="Penmetsa R.V."/>
            <person name="Wu W."/>
            <person name="Upadhyaya H.D."/>
            <person name="Yang S.P."/>
            <person name="Shah T."/>
            <person name="Saxena K.B."/>
            <person name="Michael T."/>
            <person name="McCombie W.R."/>
            <person name="Yang B."/>
            <person name="Zhang G."/>
            <person name="Yang H."/>
            <person name="Wang J."/>
            <person name="Spillane C."/>
            <person name="Cook D.R."/>
            <person name="May G.D."/>
            <person name="Xu X."/>
            <person name="Jackson S.A."/>
        </authorList>
    </citation>
    <scope>NUCLEOTIDE SEQUENCE [LARGE SCALE GENOMIC DNA]</scope>
    <source>
        <strain evidence="4">cv. Asha</strain>
    </source>
</reference>
<dbReference type="Proteomes" id="UP000075243">
    <property type="component" value="Chromosome 2"/>
</dbReference>
<gene>
    <name evidence="3" type="ORF">KK1_008201</name>
</gene>
<dbReference type="EMBL" id="CM003604">
    <property type="protein sequence ID" value="KYP75466.1"/>
    <property type="molecule type" value="Genomic_DNA"/>
</dbReference>
<dbReference type="Gramene" id="C.cajan_07962.t">
    <property type="protein sequence ID" value="C.cajan_07962.t.cds1"/>
    <property type="gene ID" value="C.cajan_07962"/>
</dbReference>
<dbReference type="InterPro" id="IPR046796">
    <property type="entry name" value="Transposase_32_dom"/>
</dbReference>
<organism evidence="3 4">
    <name type="scientific">Cajanus cajan</name>
    <name type="common">Pigeon pea</name>
    <name type="synonym">Cajanus indicus</name>
    <dbReference type="NCBI Taxonomy" id="3821"/>
    <lineage>
        <taxon>Eukaryota</taxon>
        <taxon>Viridiplantae</taxon>
        <taxon>Streptophyta</taxon>
        <taxon>Embryophyta</taxon>
        <taxon>Tracheophyta</taxon>
        <taxon>Spermatophyta</taxon>
        <taxon>Magnoliopsida</taxon>
        <taxon>eudicotyledons</taxon>
        <taxon>Gunneridae</taxon>
        <taxon>Pentapetalae</taxon>
        <taxon>rosids</taxon>
        <taxon>fabids</taxon>
        <taxon>Fabales</taxon>
        <taxon>Fabaceae</taxon>
        <taxon>Papilionoideae</taxon>
        <taxon>50 kb inversion clade</taxon>
        <taxon>NPAAA clade</taxon>
        <taxon>indigoferoid/millettioid clade</taxon>
        <taxon>Phaseoleae</taxon>
        <taxon>Cajanus</taxon>
    </lineage>
</organism>